<organism evidence="2 3">
    <name type="scientific">Streptomyces bangladeshensis</name>
    <dbReference type="NCBI Taxonomy" id="295352"/>
    <lineage>
        <taxon>Bacteria</taxon>
        <taxon>Bacillati</taxon>
        <taxon>Actinomycetota</taxon>
        <taxon>Actinomycetes</taxon>
        <taxon>Kitasatosporales</taxon>
        <taxon>Streptomycetaceae</taxon>
        <taxon>Streptomyces</taxon>
    </lineage>
</organism>
<proteinExistence type="predicted"/>
<keyword evidence="3" id="KW-1185">Reference proteome</keyword>
<protein>
    <submittedName>
        <fullName evidence="2">Lipase family protein</fullName>
    </submittedName>
</protein>
<gene>
    <name evidence="2" type="ORF">GCM10009787_19420</name>
</gene>
<reference evidence="2 3" key="1">
    <citation type="journal article" date="2019" name="Int. J. Syst. Evol. Microbiol.">
        <title>The Global Catalogue of Microorganisms (GCM) 10K type strain sequencing project: providing services to taxonomists for standard genome sequencing and annotation.</title>
        <authorList>
            <consortium name="The Broad Institute Genomics Platform"/>
            <consortium name="The Broad Institute Genome Sequencing Center for Infectious Disease"/>
            <person name="Wu L."/>
            <person name="Ma J."/>
        </authorList>
    </citation>
    <scope>NUCLEOTIDE SEQUENCE [LARGE SCALE GENOMIC DNA]</scope>
    <source>
        <strain evidence="2 3">JCM 14924</strain>
    </source>
</reference>
<dbReference type="PIRSF" id="PIRSF029171">
    <property type="entry name" value="Esterase_LipA"/>
    <property type="match status" value="1"/>
</dbReference>
<feature type="signal peptide" evidence="1">
    <location>
        <begin position="1"/>
        <end position="28"/>
    </location>
</feature>
<feature type="chain" id="PRO_5047356589" evidence="1">
    <location>
        <begin position="29"/>
        <end position="403"/>
    </location>
</feature>
<dbReference type="EMBL" id="BAAAOQ010000005">
    <property type="protein sequence ID" value="GAA2194242.1"/>
    <property type="molecule type" value="Genomic_DNA"/>
</dbReference>
<dbReference type="Proteomes" id="UP001501391">
    <property type="component" value="Unassembled WGS sequence"/>
</dbReference>
<dbReference type="Gene3D" id="3.40.50.1820">
    <property type="entry name" value="alpha/beta hydrolase"/>
    <property type="match status" value="1"/>
</dbReference>
<accession>A0ABN3BDZ2</accession>
<sequence length="403" mass="42626">MRLLRTAVPALAALLAVTLITVPAPAAAVESGDLSDAFYTPPPGELTTESGELIRHRAADFRIEPTGLIDQDVRSWQLLYGSADAEGRRIAVSGTVLVPETPYAGPGPRPVVAHAIGTHGLGDRCAPSRALAEGTQYESLVIKSMLDRGWAVVVTDYQGLGTPGGHSYVNGRAEGQAVLDSVRAAQRLPEAGIAADAPVLVAGYSQGGQAASWAAELQPSYAPELDLRGASVGAPAADLLVVAEGVDGSPAFGFGLTAAVGLKHAYPELPLEELFTDHGRELLADISDDCTLQIAAKYGLHSWDGLTTEDPFARGDWRARLTEQRAGQHRPAVPVRLYHSRLDDVIPYRAGTELKDRLCALGASVDWDSYLVPTHIATFYAAAPDTTGWLADRLEGRPVANDC</sequence>
<evidence type="ECO:0000256" key="1">
    <source>
        <dbReference type="SAM" id="SignalP"/>
    </source>
</evidence>
<evidence type="ECO:0000313" key="3">
    <source>
        <dbReference type="Proteomes" id="UP001501391"/>
    </source>
</evidence>
<dbReference type="Gene3D" id="1.10.260.130">
    <property type="match status" value="1"/>
</dbReference>
<name>A0ABN3BDZ2_9ACTN</name>
<dbReference type="InterPro" id="IPR005152">
    <property type="entry name" value="Lipase_secreted"/>
</dbReference>
<dbReference type="SUPFAM" id="SSF53474">
    <property type="entry name" value="alpha/beta-Hydrolases"/>
    <property type="match status" value="1"/>
</dbReference>
<keyword evidence="1" id="KW-0732">Signal</keyword>
<dbReference type="Pfam" id="PF03583">
    <property type="entry name" value="LIP"/>
    <property type="match status" value="1"/>
</dbReference>
<evidence type="ECO:0000313" key="2">
    <source>
        <dbReference type="EMBL" id="GAA2194242.1"/>
    </source>
</evidence>
<dbReference type="PANTHER" id="PTHR34853:SF1">
    <property type="entry name" value="LIPASE 5"/>
    <property type="match status" value="1"/>
</dbReference>
<dbReference type="RefSeq" id="WP_346162502.1">
    <property type="nucleotide sequence ID" value="NZ_BAAAOQ010000005.1"/>
</dbReference>
<comment type="caution">
    <text evidence="2">The sequence shown here is derived from an EMBL/GenBank/DDBJ whole genome shotgun (WGS) entry which is preliminary data.</text>
</comment>
<dbReference type="InterPro" id="IPR029058">
    <property type="entry name" value="AB_hydrolase_fold"/>
</dbReference>
<dbReference type="PANTHER" id="PTHR34853">
    <property type="match status" value="1"/>
</dbReference>